<gene>
    <name evidence="1" type="ORF">RIF29_28579</name>
</gene>
<keyword evidence="2" id="KW-1185">Reference proteome</keyword>
<protein>
    <submittedName>
        <fullName evidence="1">Uncharacterized protein</fullName>
    </submittedName>
</protein>
<organism evidence="1 2">
    <name type="scientific">Crotalaria pallida</name>
    <name type="common">Smooth rattlebox</name>
    <name type="synonym">Crotalaria striata</name>
    <dbReference type="NCBI Taxonomy" id="3830"/>
    <lineage>
        <taxon>Eukaryota</taxon>
        <taxon>Viridiplantae</taxon>
        <taxon>Streptophyta</taxon>
        <taxon>Embryophyta</taxon>
        <taxon>Tracheophyta</taxon>
        <taxon>Spermatophyta</taxon>
        <taxon>Magnoliopsida</taxon>
        <taxon>eudicotyledons</taxon>
        <taxon>Gunneridae</taxon>
        <taxon>Pentapetalae</taxon>
        <taxon>rosids</taxon>
        <taxon>fabids</taxon>
        <taxon>Fabales</taxon>
        <taxon>Fabaceae</taxon>
        <taxon>Papilionoideae</taxon>
        <taxon>50 kb inversion clade</taxon>
        <taxon>genistoids sensu lato</taxon>
        <taxon>core genistoids</taxon>
        <taxon>Crotalarieae</taxon>
        <taxon>Crotalaria</taxon>
    </lineage>
</organism>
<reference evidence="1 2" key="1">
    <citation type="submission" date="2024-01" db="EMBL/GenBank/DDBJ databases">
        <title>The genomes of 5 underutilized Papilionoideae crops provide insights into root nodulation and disease resistanc.</title>
        <authorList>
            <person name="Yuan L."/>
        </authorList>
    </citation>
    <scope>NUCLEOTIDE SEQUENCE [LARGE SCALE GENOMIC DNA]</scope>
    <source>
        <strain evidence="1">ZHUSHIDOU_FW_LH</strain>
        <tissue evidence="1">Leaf</tissue>
    </source>
</reference>
<proteinExistence type="predicted"/>
<name>A0AAN9HWN0_CROPI</name>
<dbReference type="AlphaFoldDB" id="A0AAN9HWN0"/>
<accession>A0AAN9HWN0</accession>
<dbReference type="Proteomes" id="UP001372338">
    <property type="component" value="Unassembled WGS sequence"/>
</dbReference>
<dbReference type="PANTHER" id="PTHR47546">
    <property type="entry name" value="S15/NS1, RNA-BINDING PROTEIN"/>
    <property type="match status" value="1"/>
</dbReference>
<comment type="caution">
    <text evidence="1">The sequence shown here is derived from an EMBL/GenBank/DDBJ whole genome shotgun (WGS) entry which is preliminary data.</text>
</comment>
<dbReference type="PANTHER" id="PTHR47546:SF3">
    <property type="entry name" value="30S RIBOSOMAL PROTEIN S15, CHLOROPLASTIC"/>
    <property type="match status" value="1"/>
</dbReference>
<sequence length="183" mass="20972">MALLLHRHKTKLNTFTITNPSLLHRLFSTAGDKPPSNSQFSVDFKRLKEIPGQRSPLPPISFPDQMSLPAYKDMLKMRLPKVIGGTSGLPRAIFGDKGKGDGYFATAMRTEFVKLYTPEDLGEKLRNLRPERKEKDWFSIKDLSERLMRLREMDKFTDDLKDSLIKMKEAEKDKRVGVSLTDS</sequence>
<evidence type="ECO:0000313" key="1">
    <source>
        <dbReference type="EMBL" id="KAK7255175.1"/>
    </source>
</evidence>
<evidence type="ECO:0000313" key="2">
    <source>
        <dbReference type="Proteomes" id="UP001372338"/>
    </source>
</evidence>
<dbReference type="EMBL" id="JAYWIO010000006">
    <property type="protein sequence ID" value="KAK7255175.1"/>
    <property type="molecule type" value="Genomic_DNA"/>
</dbReference>